<evidence type="ECO:0000259" key="2">
    <source>
        <dbReference type="SMART" id="SM00471"/>
    </source>
</evidence>
<dbReference type="SMART" id="SM00471">
    <property type="entry name" value="HDc"/>
    <property type="match status" value="1"/>
</dbReference>
<dbReference type="KEGG" id="mbur:EQU24_01840"/>
<dbReference type="PANTHER" id="PTHR11845:SF13">
    <property type="entry name" value="5'-DEOXYNUCLEOTIDASE HDDC2"/>
    <property type="match status" value="1"/>
</dbReference>
<keyword evidence="4" id="KW-1185">Reference proteome</keyword>
<dbReference type="PANTHER" id="PTHR11845">
    <property type="entry name" value="5'-DEOXYNUCLEOTIDASE HDDC2"/>
    <property type="match status" value="1"/>
</dbReference>
<dbReference type="Gene3D" id="1.10.3210.10">
    <property type="entry name" value="Hypothetical protein af1432"/>
    <property type="match status" value="1"/>
</dbReference>
<dbReference type="GO" id="GO:0005737">
    <property type="term" value="C:cytoplasm"/>
    <property type="evidence" value="ECO:0007669"/>
    <property type="project" value="TreeGrafter"/>
</dbReference>
<evidence type="ECO:0000313" key="3">
    <source>
        <dbReference type="EMBL" id="QCW81134.1"/>
    </source>
</evidence>
<dbReference type="InterPro" id="IPR039356">
    <property type="entry name" value="YfbR/HDDC2"/>
</dbReference>
<evidence type="ECO:0000256" key="1">
    <source>
        <dbReference type="ARBA" id="ARBA00022801"/>
    </source>
</evidence>
<dbReference type="Proteomes" id="UP000305881">
    <property type="component" value="Chromosome"/>
</dbReference>
<keyword evidence="1 3" id="KW-0378">Hydrolase</keyword>
<name>A0A4P9UJ50_METBY</name>
<dbReference type="SUPFAM" id="SSF109604">
    <property type="entry name" value="HD-domain/PDEase-like"/>
    <property type="match status" value="1"/>
</dbReference>
<dbReference type="OrthoDB" id="9812744at2"/>
<dbReference type="EC" id="3.1.3.89" evidence="3"/>
<protein>
    <submittedName>
        <fullName evidence="3">5'-deoxynucleotidase</fullName>
        <ecNumber evidence="3">3.1.3.89</ecNumber>
    </submittedName>
</protein>
<evidence type="ECO:0000313" key="4">
    <source>
        <dbReference type="Proteomes" id="UP000305881"/>
    </source>
</evidence>
<dbReference type="NCBIfam" id="NF003009">
    <property type="entry name" value="PRK03826.1"/>
    <property type="match status" value="1"/>
</dbReference>
<organism evidence="3 4">
    <name type="scientific">Methylotuvimicrobium buryatense</name>
    <name type="common">Methylomicrobium buryatense</name>
    <dbReference type="NCBI Taxonomy" id="95641"/>
    <lineage>
        <taxon>Bacteria</taxon>
        <taxon>Pseudomonadati</taxon>
        <taxon>Pseudomonadota</taxon>
        <taxon>Gammaproteobacteria</taxon>
        <taxon>Methylococcales</taxon>
        <taxon>Methylococcaceae</taxon>
        <taxon>Methylotuvimicrobium</taxon>
    </lineage>
</organism>
<reference evidence="4" key="1">
    <citation type="journal article" date="2019" name="J. Bacteriol.">
        <title>A Mutagenic Screen Identifies a TonB-Dependent Receptor Required for the Lanthanide Metal Switch in the Type I Methanotroph 'Methylotuvimicrobium buryatense' 5GB1C.</title>
        <authorList>
            <person name="Groom J.D."/>
            <person name="Ford S.M."/>
            <person name="Pesesky M.W."/>
            <person name="Lidstrom M.E."/>
        </authorList>
    </citation>
    <scope>NUCLEOTIDE SEQUENCE [LARGE SCALE GENOMIC DNA]</scope>
    <source>
        <strain evidence="4">5GB1C</strain>
    </source>
</reference>
<sequence>MMSGFFATINRLKYIQRWGLKRNSINENVKEHSFDVCVIAHLLCIIKNELFGGAIDPGEVVLASLYHDAHESITGDLPTPIKKFNPGILNHYKDIESVASQALVDTLPDALKDDLYNYVTESCEESIAELVKAADTISAYVKCVEETRAGNFEFKDAMDDIEIRLNKIDLPEVDYFREHFLPAVHLTVDQLYQGE</sequence>
<dbReference type="EMBL" id="CP035467">
    <property type="protein sequence ID" value="QCW81134.1"/>
    <property type="molecule type" value="Genomic_DNA"/>
</dbReference>
<dbReference type="Pfam" id="PF12917">
    <property type="entry name" value="YfbR-like"/>
    <property type="match status" value="1"/>
</dbReference>
<feature type="domain" description="HD/PDEase" evidence="2">
    <location>
        <begin position="25"/>
        <end position="149"/>
    </location>
</feature>
<dbReference type="GO" id="GO:0002953">
    <property type="term" value="F:5'-deoxynucleotidase activity"/>
    <property type="evidence" value="ECO:0007669"/>
    <property type="project" value="UniProtKB-EC"/>
</dbReference>
<proteinExistence type="predicted"/>
<dbReference type="STRING" id="675511.GCA_000341735_02636"/>
<dbReference type="InterPro" id="IPR003607">
    <property type="entry name" value="HD/PDEase_dom"/>
</dbReference>
<dbReference type="AlphaFoldDB" id="A0A4P9UJ50"/>
<gene>
    <name evidence="3" type="ORF">EQU24_01840</name>
</gene>
<accession>A0A4P9UJ50</accession>